<dbReference type="Pfam" id="PF00149">
    <property type="entry name" value="Metallophos"/>
    <property type="match status" value="1"/>
</dbReference>
<dbReference type="PANTHER" id="PTHR11575:SF23">
    <property type="entry name" value="5-NUCLEOTIDASE FAMILY PROTEIN"/>
    <property type="match status" value="1"/>
</dbReference>
<gene>
    <name evidence="5" type="ORF">ACFSUC_07385</name>
</gene>
<sequence length="486" mass="55123">MRRKIVLLHTNDLHSHLDQAPYIHSIIEQQKKEHPDDLVLVIDCGDHMDRMRLETEATDGIVNVALMNAAGYDYAVPGNNEGLTFTMDQLKAAAQKANYRILGANMRRQDDENPDWLHGYDVVEDQGVRIGLLGVTIDFNDFYRLLGWELEEPRGTVKKWFTSLQERRPCDMMIVISHLGIVHDRLLAEEEPGIDVILGAHTHHLLMHGEQVGKTLLAATGKFGDYVGKVTLTYDIDRREIVNREALCIPVIGSGYQPHPVSSHILQHYLHESKGRMKEQVSELKEELDIHWGKESVLGNLLASGLQNWTKADIGLVNSGQILHNLPAGGISREMILEICPSPINPCLMQLRGKDIREALEQSLQLQYQQKPIRGFGFRGEMLGNLSISGMRVYVDTQAPEGERIQQLAVVNDNGQELSWDDDAWYRVGTIDMFSFGIGYMSIQSGTVEQFFVPEFIRDVLVRQLNQASELEKARQRRWWDQTLSG</sequence>
<keyword evidence="2" id="KW-0547">Nucleotide-binding</keyword>
<dbReference type="RefSeq" id="WP_379928890.1">
    <property type="nucleotide sequence ID" value="NZ_JBHUMM010000010.1"/>
</dbReference>
<evidence type="ECO:0000259" key="3">
    <source>
        <dbReference type="Pfam" id="PF00149"/>
    </source>
</evidence>
<dbReference type="InterPro" id="IPR006146">
    <property type="entry name" value="5'-Nucleotdase_CS"/>
</dbReference>
<feature type="domain" description="5'-Nucleotidase C-terminal" evidence="4">
    <location>
        <begin position="291"/>
        <end position="432"/>
    </location>
</feature>
<evidence type="ECO:0000256" key="2">
    <source>
        <dbReference type="RuleBase" id="RU362119"/>
    </source>
</evidence>
<feature type="domain" description="Calcineurin-like phosphoesterase" evidence="3">
    <location>
        <begin position="7"/>
        <end position="204"/>
    </location>
</feature>
<dbReference type="Gene3D" id="3.60.21.10">
    <property type="match status" value="1"/>
</dbReference>
<evidence type="ECO:0000259" key="4">
    <source>
        <dbReference type="Pfam" id="PF02872"/>
    </source>
</evidence>
<dbReference type="InterPro" id="IPR004843">
    <property type="entry name" value="Calcineurin-like_PHP"/>
</dbReference>
<dbReference type="CDD" id="cd00845">
    <property type="entry name" value="MPP_UshA_N_like"/>
    <property type="match status" value="1"/>
</dbReference>
<organism evidence="5 6">
    <name type="scientific">Marinicrinis sediminis</name>
    <dbReference type="NCBI Taxonomy" id="1652465"/>
    <lineage>
        <taxon>Bacteria</taxon>
        <taxon>Bacillati</taxon>
        <taxon>Bacillota</taxon>
        <taxon>Bacilli</taxon>
        <taxon>Bacillales</taxon>
        <taxon>Paenibacillaceae</taxon>
    </lineage>
</organism>
<evidence type="ECO:0000313" key="5">
    <source>
        <dbReference type="EMBL" id="MFD2671428.1"/>
    </source>
</evidence>
<dbReference type="InterPro" id="IPR036907">
    <property type="entry name" value="5'-Nucleotdase_C_sf"/>
</dbReference>
<accession>A0ABW5R947</accession>
<evidence type="ECO:0000256" key="1">
    <source>
        <dbReference type="ARBA" id="ARBA00022729"/>
    </source>
</evidence>
<dbReference type="PANTHER" id="PTHR11575">
    <property type="entry name" value="5'-NUCLEOTIDASE-RELATED"/>
    <property type="match status" value="1"/>
</dbReference>
<dbReference type="SUPFAM" id="SSF55816">
    <property type="entry name" value="5'-nucleotidase (syn. UDP-sugar hydrolase), C-terminal domain"/>
    <property type="match status" value="1"/>
</dbReference>
<protein>
    <submittedName>
        <fullName evidence="5">Bifunctional metallophosphatase/5'-nucleotidase</fullName>
    </submittedName>
</protein>
<comment type="caution">
    <text evidence="5">The sequence shown here is derived from an EMBL/GenBank/DDBJ whole genome shotgun (WGS) entry which is preliminary data.</text>
</comment>
<proteinExistence type="inferred from homology"/>
<dbReference type="EMBL" id="JBHUMM010000010">
    <property type="protein sequence ID" value="MFD2671428.1"/>
    <property type="molecule type" value="Genomic_DNA"/>
</dbReference>
<dbReference type="Pfam" id="PF02872">
    <property type="entry name" value="5_nucleotid_C"/>
    <property type="match status" value="1"/>
</dbReference>
<dbReference type="PRINTS" id="PR01607">
    <property type="entry name" value="APYRASEFAMLY"/>
</dbReference>
<dbReference type="Gene3D" id="3.90.780.10">
    <property type="entry name" value="5'-Nucleotidase, C-terminal domain"/>
    <property type="match status" value="1"/>
</dbReference>
<dbReference type="InterPro" id="IPR029052">
    <property type="entry name" value="Metallo-depent_PP-like"/>
</dbReference>
<dbReference type="PROSITE" id="PS00785">
    <property type="entry name" value="5_NUCLEOTIDASE_1"/>
    <property type="match status" value="1"/>
</dbReference>
<dbReference type="InterPro" id="IPR006179">
    <property type="entry name" value="5_nucleotidase/apyrase"/>
</dbReference>
<dbReference type="SUPFAM" id="SSF56300">
    <property type="entry name" value="Metallo-dependent phosphatases"/>
    <property type="match status" value="1"/>
</dbReference>
<dbReference type="InterPro" id="IPR008334">
    <property type="entry name" value="5'-Nucleotdase_C"/>
</dbReference>
<keyword evidence="6" id="KW-1185">Reference proteome</keyword>
<comment type="similarity">
    <text evidence="2">Belongs to the 5'-nucleotidase family.</text>
</comment>
<reference evidence="6" key="1">
    <citation type="journal article" date="2019" name="Int. J. Syst. Evol. Microbiol.">
        <title>The Global Catalogue of Microorganisms (GCM) 10K type strain sequencing project: providing services to taxonomists for standard genome sequencing and annotation.</title>
        <authorList>
            <consortium name="The Broad Institute Genomics Platform"/>
            <consortium name="The Broad Institute Genome Sequencing Center for Infectious Disease"/>
            <person name="Wu L."/>
            <person name="Ma J."/>
        </authorList>
    </citation>
    <scope>NUCLEOTIDE SEQUENCE [LARGE SCALE GENOMIC DNA]</scope>
    <source>
        <strain evidence="6">KCTC 33676</strain>
    </source>
</reference>
<evidence type="ECO:0000313" key="6">
    <source>
        <dbReference type="Proteomes" id="UP001597497"/>
    </source>
</evidence>
<dbReference type="Proteomes" id="UP001597497">
    <property type="component" value="Unassembled WGS sequence"/>
</dbReference>
<keyword evidence="1" id="KW-0732">Signal</keyword>
<name>A0ABW5R947_9BACL</name>
<keyword evidence="2" id="KW-0378">Hydrolase</keyword>